<keyword evidence="8" id="KW-0408">Iron</keyword>
<dbReference type="InterPro" id="IPR039426">
    <property type="entry name" value="TonB-dep_rcpt-like"/>
</dbReference>
<dbReference type="FunFam" id="2.170.130.10:FF:000001">
    <property type="entry name" value="Catecholate siderophore TonB-dependent receptor"/>
    <property type="match status" value="1"/>
</dbReference>
<dbReference type="Gene3D" id="3.55.50.30">
    <property type="match status" value="1"/>
</dbReference>
<dbReference type="CDD" id="cd01347">
    <property type="entry name" value="ligand_gated_channel"/>
    <property type="match status" value="1"/>
</dbReference>
<dbReference type="InterPro" id="IPR011662">
    <property type="entry name" value="Secretin/TonB_short_N"/>
</dbReference>
<dbReference type="GO" id="GO:0038023">
    <property type="term" value="F:signaling receptor activity"/>
    <property type="evidence" value="ECO:0007669"/>
    <property type="project" value="InterPro"/>
</dbReference>
<proteinExistence type="inferred from homology"/>
<protein>
    <submittedName>
        <fullName evidence="17">Iron complex outermembrane receptor protein</fullName>
    </submittedName>
</protein>
<evidence type="ECO:0000256" key="2">
    <source>
        <dbReference type="ARBA" id="ARBA00009810"/>
    </source>
</evidence>
<dbReference type="GO" id="GO:0015891">
    <property type="term" value="P:siderophore transport"/>
    <property type="evidence" value="ECO:0007669"/>
    <property type="project" value="InterPro"/>
</dbReference>
<keyword evidence="11 14" id="KW-0472">Membrane</keyword>
<dbReference type="PANTHER" id="PTHR32552:SF68">
    <property type="entry name" value="FERRICHROME OUTER MEMBRANE TRANSPORTER_PHAGE RECEPTOR"/>
    <property type="match status" value="1"/>
</dbReference>
<dbReference type="FunFam" id="2.40.170.20:FF:000005">
    <property type="entry name" value="TonB-dependent siderophore receptor"/>
    <property type="match status" value="1"/>
</dbReference>
<dbReference type="SMART" id="SM00965">
    <property type="entry name" value="STN"/>
    <property type="match status" value="1"/>
</dbReference>
<comment type="subcellular location">
    <subcellularLocation>
        <location evidence="1 14">Cell outer membrane</location>
        <topology evidence="1 14">Multi-pass membrane protein</topology>
    </subcellularLocation>
</comment>
<organism evidence="17 18">
    <name type="scientific">Paraburkholderia eburnea</name>
    <dbReference type="NCBI Taxonomy" id="1189126"/>
    <lineage>
        <taxon>Bacteria</taxon>
        <taxon>Pseudomonadati</taxon>
        <taxon>Pseudomonadota</taxon>
        <taxon>Betaproteobacteria</taxon>
        <taxon>Burkholderiales</taxon>
        <taxon>Burkholderiaceae</taxon>
        <taxon>Paraburkholderia</taxon>
    </lineage>
</organism>
<evidence type="ECO:0000313" key="18">
    <source>
        <dbReference type="Proteomes" id="UP000237381"/>
    </source>
</evidence>
<evidence type="ECO:0000256" key="5">
    <source>
        <dbReference type="ARBA" id="ARBA00022496"/>
    </source>
</evidence>
<dbReference type="InterPro" id="IPR037066">
    <property type="entry name" value="Plug_dom_sf"/>
</dbReference>
<evidence type="ECO:0000256" key="9">
    <source>
        <dbReference type="ARBA" id="ARBA00023065"/>
    </source>
</evidence>
<keyword evidence="7" id="KW-0732">Signal</keyword>
<evidence type="ECO:0000256" key="12">
    <source>
        <dbReference type="ARBA" id="ARBA00023170"/>
    </source>
</evidence>
<evidence type="ECO:0000256" key="15">
    <source>
        <dbReference type="RuleBase" id="RU003357"/>
    </source>
</evidence>
<dbReference type="OrthoDB" id="127311at2"/>
<dbReference type="InterPro" id="IPR000531">
    <property type="entry name" value="Beta-barrel_TonB"/>
</dbReference>
<keyword evidence="12 17" id="KW-0675">Receptor</keyword>
<evidence type="ECO:0000256" key="3">
    <source>
        <dbReference type="ARBA" id="ARBA00022448"/>
    </source>
</evidence>
<dbReference type="GO" id="GO:0009279">
    <property type="term" value="C:cell outer membrane"/>
    <property type="evidence" value="ECO:0007669"/>
    <property type="project" value="UniProtKB-SubCell"/>
</dbReference>
<comment type="caution">
    <text evidence="17">The sequence shown here is derived from an EMBL/GenBank/DDBJ whole genome shotgun (WGS) entry which is preliminary data.</text>
</comment>
<dbReference type="Gene3D" id="2.170.130.10">
    <property type="entry name" value="TonB-dependent receptor, plug domain"/>
    <property type="match status" value="1"/>
</dbReference>
<evidence type="ECO:0000256" key="1">
    <source>
        <dbReference type="ARBA" id="ARBA00004571"/>
    </source>
</evidence>
<dbReference type="AlphaFoldDB" id="A0A2S4M5Z5"/>
<evidence type="ECO:0000256" key="7">
    <source>
        <dbReference type="ARBA" id="ARBA00022729"/>
    </source>
</evidence>
<keyword evidence="9" id="KW-0406">Ion transport</keyword>
<sequence length="839" mass="91379">MSARRPRRAIQPVARPAARQRRQRFVMLTTRSAAVALALRAIPASLALGGLCAAPVAFAAQASASAATAAASQPYNVAAGPLGTALSDFAVQAGVTVQLDARLVDGLRSAGLQGSYSVADGFGKLLAGTKLEIAQSSTGIWLVRPRAAVADTPTPAADATLPTVKVAAQNDSPYGPTEGVVAKWSSTGTKTGTPIVEAQQSISVVTRDQMNEQNAQTLNAAVRYEAGVTTETRGGIATRYDMLNIRGFSADTYWNGLKQIQNGMYSVPQVDPYLMDRIDVLRGPVSVLYGQANAGGLINQESKLPTVQPYHEVGVEFGNDRHQQATMDFSGPIAGDQHYLYRFTAIGRQEDGQVESTRNERVAVAPSFTWRPDDKTTLTLYALYQRDPASTSYGSVPAVGSVLFNPLGTIGRSFYDGEASFERFSRTQEAVGYQFEHALDNTWKVRSNARYYHISQDYASVYGSGLEDDDRTLDRASIVSNDQTNSFAIDNQVEGNFSTGPVDHTVLAGFDYQHMATHYALGYGSAPSIDVFDPVYGASVDAPALTRTQSSSNQYGVYAQDQLRYKKMLVTLGVRQDWANTVTNGITDNTRQWQNDHAFTWRGGISYLFDNGIVPYFSYSESFVPQSGTDINGKAFDPERGRQYELGIKYQPKHYNALFTAAIFDLTRKNLLTTDANNPNYQSQAGEARSRGVELEAKVSLTRSLDVSASYTYLDTIYTKDNSGLQGKHLAAIPSNQASLWAYYTIHGGPLAGLSFGGGGRYTGATYSTDNSFQVRSFFLVDAALRYDLGYAIPRLKGAEVYVNAQNLLNKTYVASCYYGNYCAYGYGRQVFAGLNYRW</sequence>
<feature type="domain" description="Secretin/TonB short N-terminal" evidence="16">
    <location>
        <begin position="95"/>
        <end position="145"/>
    </location>
</feature>
<evidence type="ECO:0000256" key="10">
    <source>
        <dbReference type="ARBA" id="ARBA00023077"/>
    </source>
</evidence>
<keyword evidence="3 14" id="KW-0813">Transport</keyword>
<comment type="similarity">
    <text evidence="2 14 15">Belongs to the TonB-dependent receptor family.</text>
</comment>
<evidence type="ECO:0000256" key="13">
    <source>
        <dbReference type="ARBA" id="ARBA00023237"/>
    </source>
</evidence>
<dbReference type="PANTHER" id="PTHR32552">
    <property type="entry name" value="FERRICHROME IRON RECEPTOR-RELATED"/>
    <property type="match status" value="1"/>
</dbReference>
<keyword evidence="13 14" id="KW-0998">Cell outer membrane</keyword>
<evidence type="ECO:0000256" key="8">
    <source>
        <dbReference type="ARBA" id="ARBA00023004"/>
    </source>
</evidence>
<reference evidence="17 18" key="1">
    <citation type="submission" date="2018-01" db="EMBL/GenBank/DDBJ databases">
        <title>Genomic Encyclopedia of Type Strains, Phase III (KMG-III): the genomes of soil and plant-associated and newly described type strains.</title>
        <authorList>
            <person name="Whitman W."/>
        </authorList>
    </citation>
    <scope>NUCLEOTIDE SEQUENCE [LARGE SCALE GENOMIC DNA]</scope>
    <source>
        <strain evidence="17 18">JCM 18070</strain>
    </source>
</reference>
<dbReference type="Gene3D" id="2.40.170.20">
    <property type="entry name" value="TonB-dependent receptor, beta-barrel domain"/>
    <property type="match status" value="1"/>
</dbReference>
<dbReference type="Proteomes" id="UP000237381">
    <property type="component" value="Unassembled WGS sequence"/>
</dbReference>
<evidence type="ECO:0000313" key="17">
    <source>
        <dbReference type="EMBL" id="POR50121.1"/>
    </source>
</evidence>
<dbReference type="Pfam" id="PF07715">
    <property type="entry name" value="Plug"/>
    <property type="match status" value="1"/>
</dbReference>
<keyword evidence="4 14" id="KW-1134">Transmembrane beta strand</keyword>
<dbReference type="Pfam" id="PF00593">
    <property type="entry name" value="TonB_dep_Rec_b-barrel"/>
    <property type="match status" value="1"/>
</dbReference>
<name>A0A2S4M5Z5_9BURK</name>
<keyword evidence="18" id="KW-1185">Reference proteome</keyword>
<evidence type="ECO:0000256" key="14">
    <source>
        <dbReference type="PROSITE-ProRule" id="PRU01360"/>
    </source>
</evidence>
<dbReference type="GO" id="GO:0015344">
    <property type="term" value="F:siderophore uptake transmembrane transporter activity"/>
    <property type="evidence" value="ECO:0007669"/>
    <property type="project" value="TreeGrafter"/>
</dbReference>
<dbReference type="NCBIfam" id="TIGR01783">
    <property type="entry name" value="TonB-siderophor"/>
    <property type="match status" value="1"/>
</dbReference>
<keyword evidence="6 14" id="KW-0812">Transmembrane</keyword>
<accession>A0A2S4M5Z5</accession>
<keyword evidence="10 15" id="KW-0798">TonB box</keyword>
<evidence type="ECO:0000256" key="4">
    <source>
        <dbReference type="ARBA" id="ARBA00022452"/>
    </source>
</evidence>
<evidence type="ECO:0000256" key="6">
    <source>
        <dbReference type="ARBA" id="ARBA00022692"/>
    </source>
</evidence>
<dbReference type="EMBL" id="PQGA01000009">
    <property type="protein sequence ID" value="POR50121.1"/>
    <property type="molecule type" value="Genomic_DNA"/>
</dbReference>
<dbReference type="InterPro" id="IPR010105">
    <property type="entry name" value="TonB_sidphr_rcpt"/>
</dbReference>
<gene>
    <name evidence="17" type="ORF">B0G62_10929</name>
</gene>
<dbReference type="SUPFAM" id="SSF56935">
    <property type="entry name" value="Porins"/>
    <property type="match status" value="1"/>
</dbReference>
<dbReference type="RefSeq" id="WP_103705467.1">
    <property type="nucleotide sequence ID" value="NZ_PQGA01000009.1"/>
</dbReference>
<dbReference type="PROSITE" id="PS52016">
    <property type="entry name" value="TONB_DEPENDENT_REC_3"/>
    <property type="match status" value="1"/>
</dbReference>
<evidence type="ECO:0000259" key="16">
    <source>
        <dbReference type="SMART" id="SM00965"/>
    </source>
</evidence>
<dbReference type="InterPro" id="IPR036942">
    <property type="entry name" value="Beta-barrel_TonB_sf"/>
</dbReference>
<evidence type="ECO:0000256" key="11">
    <source>
        <dbReference type="ARBA" id="ARBA00023136"/>
    </source>
</evidence>
<keyword evidence="5" id="KW-0410">Iron transport</keyword>
<dbReference type="InterPro" id="IPR012910">
    <property type="entry name" value="Plug_dom"/>
</dbReference>